<keyword evidence="4" id="KW-1185">Reference proteome</keyword>
<keyword evidence="1" id="KW-1133">Transmembrane helix</keyword>
<keyword evidence="1" id="KW-0472">Membrane</keyword>
<dbReference type="InterPro" id="IPR007349">
    <property type="entry name" value="DUF418"/>
</dbReference>
<gene>
    <name evidence="3" type="ORF">M1L60_00780</name>
</gene>
<comment type="caution">
    <text evidence="3">The sequence shown here is derived from an EMBL/GenBank/DDBJ whole genome shotgun (WGS) entry which is preliminary data.</text>
</comment>
<keyword evidence="1" id="KW-0812">Transmembrane</keyword>
<evidence type="ECO:0000256" key="1">
    <source>
        <dbReference type="SAM" id="Phobius"/>
    </source>
</evidence>
<sequence>MALTDYVLASVLILVADRVLDLDGYTEIVWTGLVIGVVQAALSIVWLRHFRYGPLEWVWRCLSWWRLMPIRS</sequence>
<accession>A0ABT1DE79</accession>
<dbReference type="PANTHER" id="PTHR30590">
    <property type="entry name" value="INNER MEMBRANE PROTEIN"/>
    <property type="match status" value="1"/>
</dbReference>
<feature type="transmembrane region" description="Helical" evidence="1">
    <location>
        <begin position="28"/>
        <end position="47"/>
    </location>
</feature>
<dbReference type="Pfam" id="PF04235">
    <property type="entry name" value="DUF418"/>
    <property type="match status" value="1"/>
</dbReference>
<reference evidence="3 4" key="1">
    <citation type="submission" date="2022-06" db="EMBL/GenBank/DDBJ databases">
        <title>New Species of the Genus Actinoplanes, ActinopZanes ferrugineus.</title>
        <authorList>
            <person name="Ding P."/>
        </authorList>
    </citation>
    <scope>NUCLEOTIDE SEQUENCE [LARGE SCALE GENOMIC DNA]</scope>
    <source>
        <strain evidence="3 4">TRM88003</strain>
    </source>
</reference>
<name>A0ABT1DE79_9ACTN</name>
<dbReference type="Proteomes" id="UP001523369">
    <property type="component" value="Unassembled WGS sequence"/>
</dbReference>
<feature type="domain" description="DUF418" evidence="2">
    <location>
        <begin position="1"/>
        <end position="66"/>
    </location>
</feature>
<evidence type="ECO:0000313" key="3">
    <source>
        <dbReference type="EMBL" id="MCO8269118.1"/>
    </source>
</evidence>
<organism evidence="3 4">
    <name type="scientific">Paractinoplanes aksuensis</name>
    <dbReference type="NCBI Taxonomy" id="2939490"/>
    <lineage>
        <taxon>Bacteria</taxon>
        <taxon>Bacillati</taxon>
        <taxon>Actinomycetota</taxon>
        <taxon>Actinomycetes</taxon>
        <taxon>Micromonosporales</taxon>
        <taxon>Micromonosporaceae</taxon>
        <taxon>Paractinoplanes</taxon>
    </lineage>
</organism>
<dbReference type="InterPro" id="IPR052529">
    <property type="entry name" value="Bact_Transport_Assoc"/>
</dbReference>
<dbReference type="EMBL" id="JAMYJR010000001">
    <property type="protein sequence ID" value="MCO8269118.1"/>
    <property type="molecule type" value="Genomic_DNA"/>
</dbReference>
<evidence type="ECO:0000259" key="2">
    <source>
        <dbReference type="Pfam" id="PF04235"/>
    </source>
</evidence>
<proteinExistence type="predicted"/>
<dbReference type="PANTHER" id="PTHR30590:SF3">
    <property type="entry name" value="HYPOTHETICAL MEMBRANE SPANNING PROTEIN"/>
    <property type="match status" value="1"/>
</dbReference>
<evidence type="ECO:0000313" key="4">
    <source>
        <dbReference type="Proteomes" id="UP001523369"/>
    </source>
</evidence>
<protein>
    <submittedName>
        <fullName evidence="3">DUF418 domain-containing protein</fullName>
    </submittedName>
</protein>